<dbReference type="SFLD" id="SFLDS00003">
    <property type="entry name" value="Haloacid_Dehalogenase"/>
    <property type="match status" value="1"/>
</dbReference>
<name>A0A9P4Q7L4_9PEZI</name>
<dbReference type="EMBL" id="MU003808">
    <property type="protein sequence ID" value="KAF2719644.1"/>
    <property type="molecule type" value="Genomic_DNA"/>
</dbReference>
<dbReference type="Gene3D" id="1.10.260.80">
    <property type="match status" value="1"/>
</dbReference>
<dbReference type="Pfam" id="PF13242">
    <property type="entry name" value="Hydrolase_like"/>
    <property type="match status" value="1"/>
</dbReference>
<reference evidence="1" key="1">
    <citation type="journal article" date="2020" name="Stud. Mycol.">
        <title>101 Dothideomycetes genomes: a test case for predicting lifestyles and emergence of pathogens.</title>
        <authorList>
            <person name="Haridas S."/>
            <person name="Albert R."/>
            <person name="Binder M."/>
            <person name="Bloem J."/>
            <person name="Labutti K."/>
            <person name="Salamov A."/>
            <person name="Andreopoulos B."/>
            <person name="Baker S."/>
            <person name="Barry K."/>
            <person name="Bills G."/>
            <person name="Bluhm B."/>
            <person name="Cannon C."/>
            <person name="Castanera R."/>
            <person name="Culley D."/>
            <person name="Daum C."/>
            <person name="Ezra D."/>
            <person name="Gonzalez J."/>
            <person name="Henrissat B."/>
            <person name="Kuo A."/>
            <person name="Liang C."/>
            <person name="Lipzen A."/>
            <person name="Lutzoni F."/>
            <person name="Magnuson J."/>
            <person name="Mondo S."/>
            <person name="Nolan M."/>
            <person name="Ohm R."/>
            <person name="Pangilinan J."/>
            <person name="Park H.-J."/>
            <person name="Ramirez L."/>
            <person name="Alfaro M."/>
            <person name="Sun H."/>
            <person name="Tritt A."/>
            <person name="Yoshinaga Y."/>
            <person name="Zwiers L.-H."/>
            <person name="Turgeon B."/>
            <person name="Goodwin S."/>
            <person name="Spatafora J."/>
            <person name="Crous P."/>
            <person name="Grigoriev I."/>
        </authorList>
    </citation>
    <scope>NUCLEOTIDE SEQUENCE</scope>
    <source>
        <strain evidence="1">CBS 116435</strain>
    </source>
</reference>
<dbReference type="CDD" id="cd01427">
    <property type="entry name" value="HAD_like"/>
    <property type="match status" value="1"/>
</dbReference>
<sequence length="238" mass="26642">MASPSATRIRGIVFDMDGTLCKPQNHMFGEMRNALSIGKEIDILDHVYALPTEDQQKEAHEKIQAIERKAMTEQEPQPGLVELMEWCDRGRLRRGICTRNFDTPVTHLIATHIPPHLNPFDPIVTREFRPPKPSPEGIWHIARSWDIQIPPTSNASTIPNPGSYRSSRPPQIPVLMVGDSIDDIIAGYEAGATTVLVESEGKEELKEDARVDVVVSRLDEIICLFESGKFKVDGVQEV</sequence>
<evidence type="ECO:0000313" key="1">
    <source>
        <dbReference type="EMBL" id="KAF2719644.1"/>
    </source>
</evidence>
<dbReference type="SFLD" id="SFLDG01129">
    <property type="entry name" value="C1.5:_HAD__Beta-PGM__Phosphata"/>
    <property type="match status" value="1"/>
</dbReference>
<dbReference type="PANTHER" id="PTHR43885:SF1">
    <property type="entry name" value="SUPERFAMILY HYDROLASE, PUTATIVE (AFU_ORTHOLOGUE AFUA_4G13290)-RELATED"/>
    <property type="match status" value="1"/>
</dbReference>
<organism evidence="1 2">
    <name type="scientific">Polychaeton citri CBS 116435</name>
    <dbReference type="NCBI Taxonomy" id="1314669"/>
    <lineage>
        <taxon>Eukaryota</taxon>
        <taxon>Fungi</taxon>
        <taxon>Dikarya</taxon>
        <taxon>Ascomycota</taxon>
        <taxon>Pezizomycotina</taxon>
        <taxon>Dothideomycetes</taxon>
        <taxon>Dothideomycetidae</taxon>
        <taxon>Capnodiales</taxon>
        <taxon>Capnodiaceae</taxon>
        <taxon>Polychaeton</taxon>
    </lineage>
</organism>
<comment type="caution">
    <text evidence="1">The sequence shown here is derived from an EMBL/GenBank/DDBJ whole genome shotgun (WGS) entry which is preliminary data.</text>
</comment>
<dbReference type="OrthoDB" id="426235at2759"/>
<dbReference type="Gene3D" id="3.40.50.1000">
    <property type="entry name" value="HAD superfamily/HAD-like"/>
    <property type="match status" value="1"/>
</dbReference>
<gene>
    <name evidence="1" type="ORF">K431DRAFT_286446</name>
</gene>
<dbReference type="PANTHER" id="PTHR43885">
    <property type="entry name" value="HALOACID DEHALOGENASE-LIKE HYDROLASE"/>
    <property type="match status" value="1"/>
</dbReference>
<accession>A0A9P4Q7L4</accession>
<dbReference type="AlphaFoldDB" id="A0A9P4Q7L4"/>
<evidence type="ECO:0000313" key="2">
    <source>
        <dbReference type="Proteomes" id="UP000799441"/>
    </source>
</evidence>
<proteinExistence type="predicted"/>
<dbReference type="SUPFAM" id="SSF56784">
    <property type="entry name" value="HAD-like"/>
    <property type="match status" value="1"/>
</dbReference>
<keyword evidence="2" id="KW-1185">Reference proteome</keyword>
<dbReference type="InterPro" id="IPR036412">
    <property type="entry name" value="HAD-like_sf"/>
</dbReference>
<protein>
    <submittedName>
        <fullName evidence="1">HAD-like protein</fullName>
    </submittedName>
</protein>
<dbReference type="InterPro" id="IPR023214">
    <property type="entry name" value="HAD_sf"/>
</dbReference>
<dbReference type="Proteomes" id="UP000799441">
    <property type="component" value="Unassembled WGS sequence"/>
</dbReference>